<dbReference type="GO" id="GO:0006099">
    <property type="term" value="P:tricarboxylic acid cycle"/>
    <property type="evidence" value="ECO:0007669"/>
    <property type="project" value="InterPro"/>
</dbReference>
<dbReference type="PRINTS" id="PR00149">
    <property type="entry name" value="FUMRATELYASE"/>
</dbReference>
<dbReference type="Gene3D" id="1.10.40.30">
    <property type="entry name" value="Fumarase/aspartase (C-terminal domain)"/>
    <property type="match status" value="1"/>
</dbReference>
<name>A0A154BNY5_ANASB</name>
<dbReference type="AlphaFoldDB" id="A0A154BNY5"/>
<evidence type="ECO:0000256" key="2">
    <source>
        <dbReference type="ARBA" id="ARBA00012992"/>
    </source>
</evidence>
<dbReference type="Gene3D" id="1.10.275.10">
    <property type="entry name" value="Fumarase/aspartase (N-terminal domain)"/>
    <property type="match status" value="1"/>
</dbReference>
<dbReference type="PANTHER" id="PTHR42696">
    <property type="entry name" value="ASPARTATE AMMONIA-LYASE"/>
    <property type="match status" value="1"/>
</dbReference>
<evidence type="ECO:0000259" key="6">
    <source>
        <dbReference type="Pfam" id="PF10415"/>
    </source>
</evidence>
<feature type="domain" description="Fumarate lyase N-terminal" evidence="5">
    <location>
        <begin position="20"/>
        <end position="348"/>
    </location>
</feature>
<dbReference type="Pfam" id="PF10415">
    <property type="entry name" value="FumaraseC_C"/>
    <property type="match status" value="1"/>
</dbReference>
<dbReference type="InterPro" id="IPR018951">
    <property type="entry name" value="Fumarase_C_C"/>
</dbReference>
<dbReference type="SUPFAM" id="SSF48557">
    <property type="entry name" value="L-aspartase-like"/>
    <property type="match status" value="1"/>
</dbReference>
<accession>A0A154BNY5</accession>
<evidence type="ECO:0000256" key="3">
    <source>
        <dbReference type="ARBA" id="ARBA00023239"/>
    </source>
</evidence>
<evidence type="ECO:0000256" key="1">
    <source>
        <dbReference type="ARBA" id="ARBA00001494"/>
    </source>
</evidence>
<feature type="coiled-coil region" evidence="4">
    <location>
        <begin position="164"/>
        <end position="191"/>
    </location>
</feature>
<dbReference type="CDD" id="cd01357">
    <property type="entry name" value="Aspartase"/>
    <property type="match status" value="1"/>
</dbReference>
<evidence type="ECO:0000313" key="7">
    <source>
        <dbReference type="EMBL" id="KYZ75723.1"/>
    </source>
</evidence>
<dbReference type="Gene3D" id="1.20.200.10">
    <property type="entry name" value="Fumarase/aspartase (Central domain)"/>
    <property type="match status" value="1"/>
</dbReference>
<dbReference type="InterPro" id="IPR022761">
    <property type="entry name" value="Fumarate_lyase_N"/>
</dbReference>
<dbReference type="FunFam" id="1.10.275.10:FF:000001">
    <property type="entry name" value="Fumarate hydratase, mitochondrial"/>
    <property type="match status" value="1"/>
</dbReference>
<dbReference type="NCBIfam" id="NF008909">
    <property type="entry name" value="PRK12273.1"/>
    <property type="match status" value="1"/>
</dbReference>
<dbReference type="InterPro" id="IPR024083">
    <property type="entry name" value="Fumarase/histidase_N"/>
</dbReference>
<keyword evidence="4" id="KW-0175">Coiled coil</keyword>
<dbReference type="GO" id="GO:0006531">
    <property type="term" value="P:aspartate metabolic process"/>
    <property type="evidence" value="ECO:0007669"/>
    <property type="project" value="TreeGrafter"/>
</dbReference>
<evidence type="ECO:0000259" key="5">
    <source>
        <dbReference type="Pfam" id="PF00206"/>
    </source>
</evidence>
<dbReference type="EC" id="4.3.1.1" evidence="2"/>
<dbReference type="InterPro" id="IPR051546">
    <property type="entry name" value="Aspartate_Ammonia-Lyase"/>
</dbReference>
<dbReference type="GO" id="GO:0008797">
    <property type="term" value="F:aspartate ammonia-lyase activity"/>
    <property type="evidence" value="ECO:0007669"/>
    <property type="project" value="UniProtKB-EC"/>
</dbReference>
<dbReference type="EMBL" id="LSGP01000020">
    <property type="protein sequence ID" value="KYZ75723.1"/>
    <property type="molecule type" value="Genomic_DNA"/>
</dbReference>
<organism evidence="7 8">
    <name type="scientific">Anaerosporomusa subterranea</name>
    <dbReference type="NCBI Taxonomy" id="1794912"/>
    <lineage>
        <taxon>Bacteria</taxon>
        <taxon>Bacillati</taxon>
        <taxon>Bacillota</taxon>
        <taxon>Negativicutes</taxon>
        <taxon>Acetonemataceae</taxon>
        <taxon>Anaerosporomusa</taxon>
    </lineage>
</organism>
<dbReference type="STRING" id="1794912.AXX12_10970"/>
<keyword evidence="8" id="KW-1185">Reference proteome</keyword>
<dbReference type="GO" id="GO:0005829">
    <property type="term" value="C:cytosol"/>
    <property type="evidence" value="ECO:0007669"/>
    <property type="project" value="TreeGrafter"/>
</dbReference>
<dbReference type="OrthoDB" id="9802809at2"/>
<evidence type="ECO:0000256" key="4">
    <source>
        <dbReference type="SAM" id="Coils"/>
    </source>
</evidence>
<evidence type="ECO:0000313" key="8">
    <source>
        <dbReference type="Proteomes" id="UP000076268"/>
    </source>
</evidence>
<comment type="catalytic activity">
    <reaction evidence="1">
        <text>L-aspartate = fumarate + NH4(+)</text>
        <dbReference type="Rhea" id="RHEA:16601"/>
        <dbReference type="ChEBI" id="CHEBI:28938"/>
        <dbReference type="ChEBI" id="CHEBI:29806"/>
        <dbReference type="ChEBI" id="CHEBI:29991"/>
        <dbReference type="EC" id="4.3.1.1"/>
    </reaction>
</comment>
<gene>
    <name evidence="7" type="ORF">AXX12_10970</name>
</gene>
<dbReference type="PANTHER" id="PTHR42696:SF2">
    <property type="entry name" value="ASPARTATE AMMONIA-LYASE"/>
    <property type="match status" value="1"/>
</dbReference>
<dbReference type="InterPro" id="IPR008948">
    <property type="entry name" value="L-Aspartase-like"/>
</dbReference>
<comment type="caution">
    <text evidence="7">The sequence shown here is derived from an EMBL/GenBank/DDBJ whole genome shotgun (WGS) entry which is preliminary data.</text>
</comment>
<dbReference type="Pfam" id="PF00206">
    <property type="entry name" value="Lyase_1"/>
    <property type="match status" value="1"/>
</dbReference>
<keyword evidence="3 7" id="KW-0456">Lyase</keyword>
<sequence length="473" mass="50897">MFHAEHPDGQVVRREHDLLGEKDIPVDAYYGIHTMRARENFSLSGLPSHPRLIEAIALVKKAAAEANMELGFLDKEIGAAISQAASEVMAGQFSDQFIVDALQGGAGTSTHMNVNEVLANRACELIGAQKGDYHRVHPLEHVNLGQSTNDVYPTGLRIAAIWLIRSLCDACAQLQEELQAKEREFAGVIKVGRTQLQDAVPVLLGQEFGAYAQAVARDRWRLYKAEERLRQVNLGGTAIGTGLNADIRYIHLVNEKTRRFAGVGIARAEDMVDATQNADVFVEVSGLLKALAVNLTKICNDFRLLASGPYAGLGEIRLPEKQAGSSIMPGKVNPVIPEAVNQAAFHVMASDMAITLAAQAGQLELNAFLPLLAHHLLGSIGILTNAAKSLAFSCIQGISACPERCQALLLGSGATATALAPHIGYDKATELARMAYHSGRTIEKIALEENILTAEELAAILRPQAMTRPGRGK</sequence>
<protein>
    <recommendedName>
        <fullName evidence="2">aspartate ammonia-lyase</fullName>
        <ecNumber evidence="2">4.3.1.1</ecNumber>
    </recommendedName>
</protein>
<feature type="domain" description="Fumarase C C-terminal" evidence="6">
    <location>
        <begin position="416"/>
        <end position="468"/>
    </location>
</feature>
<dbReference type="InterPro" id="IPR000362">
    <property type="entry name" value="Fumarate_lyase_fam"/>
</dbReference>
<reference evidence="7 8" key="1">
    <citation type="submission" date="2016-02" db="EMBL/GenBank/DDBJ databases">
        <title>Anaerosporomusa subterraneum gen. nov., sp. nov., a spore-forming obligate anaerobe isolated from saprolite.</title>
        <authorList>
            <person name="Choi J.K."/>
            <person name="Shah M."/>
            <person name="Yee N."/>
        </authorList>
    </citation>
    <scope>NUCLEOTIDE SEQUENCE [LARGE SCALE GENOMIC DNA]</scope>
    <source>
        <strain evidence="7 8">RU4</strain>
    </source>
</reference>
<dbReference type="FunFam" id="1.20.200.10:FF:000001">
    <property type="entry name" value="Fumarate hydratase, mitochondrial"/>
    <property type="match status" value="1"/>
</dbReference>
<dbReference type="PROSITE" id="PS00163">
    <property type="entry name" value="FUMARATE_LYASES"/>
    <property type="match status" value="1"/>
</dbReference>
<dbReference type="InterPro" id="IPR020557">
    <property type="entry name" value="Fumarate_lyase_CS"/>
</dbReference>
<dbReference type="Proteomes" id="UP000076268">
    <property type="component" value="Unassembled WGS sequence"/>
</dbReference>
<dbReference type="FunFam" id="1.10.40.30:FF:000002">
    <property type="entry name" value="Fumarate hydratase class II"/>
    <property type="match status" value="1"/>
</dbReference>
<proteinExistence type="predicted"/>